<proteinExistence type="inferred from homology"/>
<dbReference type="PANTHER" id="PTHR30419">
    <property type="entry name" value="HTH-TYPE TRANSCRIPTIONAL REGULATOR YBHD"/>
    <property type="match status" value="1"/>
</dbReference>
<dbReference type="AlphaFoldDB" id="A0A2S0WM82"/>
<evidence type="ECO:0000256" key="4">
    <source>
        <dbReference type="ARBA" id="ARBA00023163"/>
    </source>
</evidence>
<evidence type="ECO:0000256" key="3">
    <source>
        <dbReference type="ARBA" id="ARBA00023125"/>
    </source>
</evidence>
<dbReference type="KEGG" id="aez:C3E78_09520"/>
<keyword evidence="3" id="KW-0238">DNA-binding</keyword>
<protein>
    <submittedName>
        <fullName evidence="5">LysR family transcriptional regulator</fullName>
    </submittedName>
</protein>
<comment type="similarity">
    <text evidence="1">Belongs to the LysR transcriptional regulatory family.</text>
</comment>
<accession>A0A5F2EP36</accession>
<dbReference type="PANTHER" id="PTHR30419:SF31">
    <property type="entry name" value="BLR3139 PROTEIN"/>
    <property type="match status" value="1"/>
</dbReference>
<dbReference type="SUPFAM" id="SSF46785">
    <property type="entry name" value="Winged helix' DNA-binding domain"/>
    <property type="match status" value="1"/>
</dbReference>
<keyword evidence="6" id="KW-1185">Reference proteome</keyword>
<dbReference type="GO" id="GO:0003677">
    <property type="term" value="F:DNA binding"/>
    <property type="evidence" value="ECO:0007669"/>
    <property type="project" value="UniProtKB-KW"/>
</dbReference>
<dbReference type="OrthoDB" id="3181812at2"/>
<sequence>MELRHLEYFVSVAEERSFTAAAARLHVVQSAVSAGIKALEREVGVTLLDRTSRRVEVSDAGRVLLPHAYRTLDAARVGRDALADARHGLRGTIRVGTMISVGVIDVPGLLGDFHRRHPGVVLQLSAAPSGSRGLVEAVVERRLDLAFVSLPGDPPPGVVLTELGREPMDLVVPGDHPLAGAGSVSLTDLTDFAFIDSPPGFGNRVVVDRAFSALGLSRRVTADVADIATVTDYVRNGLGIALLPRFALTDVGSLAVLEVSDPLEWPMSLATPADRTPTAAAAALAGLIRDSYAQGLDRPGRA</sequence>
<dbReference type="InterPro" id="IPR036388">
    <property type="entry name" value="WH-like_DNA-bd_sf"/>
</dbReference>
<keyword evidence="2" id="KW-0805">Transcription regulation</keyword>
<dbReference type="RefSeq" id="WP_108578066.1">
    <property type="nucleotide sequence ID" value="NZ_CP026952.1"/>
</dbReference>
<dbReference type="PRINTS" id="PR00039">
    <property type="entry name" value="HTHLYSR"/>
</dbReference>
<accession>A0A2S0WM82</accession>
<dbReference type="InterPro" id="IPR036390">
    <property type="entry name" value="WH_DNA-bd_sf"/>
</dbReference>
<dbReference type="EMBL" id="CP026952">
    <property type="protein sequence ID" value="AWB92421.1"/>
    <property type="molecule type" value="Genomic_DNA"/>
</dbReference>
<dbReference type="Pfam" id="PF03466">
    <property type="entry name" value="LysR_substrate"/>
    <property type="match status" value="1"/>
</dbReference>
<dbReference type="FunFam" id="1.10.10.10:FF:000001">
    <property type="entry name" value="LysR family transcriptional regulator"/>
    <property type="match status" value="1"/>
</dbReference>
<dbReference type="Pfam" id="PF00126">
    <property type="entry name" value="HTH_1"/>
    <property type="match status" value="1"/>
</dbReference>
<dbReference type="InterPro" id="IPR050950">
    <property type="entry name" value="HTH-type_LysR_regulators"/>
</dbReference>
<dbReference type="GO" id="GO:0003700">
    <property type="term" value="F:DNA-binding transcription factor activity"/>
    <property type="evidence" value="ECO:0007669"/>
    <property type="project" value="InterPro"/>
</dbReference>
<keyword evidence="4" id="KW-0804">Transcription</keyword>
<evidence type="ECO:0000313" key="5">
    <source>
        <dbReference type="EMBL" id="AWB92421.1"/>
    </source>
</evidence>
<dbReference type="GO" id="GO:0005829">
    <property type="term" value="C:cytosol"/>
    <property type="evidence" value="ECO:0007669"/>
    <property type="project" value="TreeGrafter"/>
</dbReference>
<dbReference type="Proteomes" id="UP000244384">
    <property type="component" value="Chromosome"/>
</dbReference>
<organism evidence="5 6">
    <name type="scientific">Aeromicrobium chenweiae</name>
    <dbReference type="NCBI Taxonomy" id="2079793"/>
    <lineage>
        <taxon>Bacteria</taxon>
        <taxon>Bacillati</taxon>
        <taxon>Actinomycetota</taxon>
        <taxon>Actinomycetes</taxon>
        <taxon>Propionibacteriales</taxon>
        <taxon>Nocardioidaceae</taxon>
        <taxon>Aeromicrobium</taxon>
    </lineage>
</organism>
<dbReference type="SUPFAM" id="SSF53850">
    <property type="entry name" value="Periplasmic binding protein-like II"/>
    <property type="match status" value="1"/>
</dbReference>
<dbReference type="Gene3D" id="3.40.190.290">
    <property type="match status" value="1"/>
</dbReference>
<dbReference type="PROSITE" id="PS50931">
    <property type="entry name" value="HTH_LYSR"/>
    <property type="match status" value="1"/>
</dbReference>
<evidence type="ECO:0000256" key="1">
    <source>
        <dbReference type="ARBA" id="ARBA00009437"/>
    </source>
</evidence>
<dbReference type="Gene3D" id="1.10.10.10">
    <property type="entry name" value="Winged helix-like DNA-binding domain superfamily/Winged helix DNA-binding domain"/>
    <property type="match status" value="1"/>
</dbReference>
<name>A0A2S0WM82_9ACTN</name>
<dbReference type="InterPro" id="IPR000847">
    <property type="entry name" value="LysR_HTH_N"/>
</dbReference>
<reference evidence="6" key="1">
    <citation type="submission" date="2018-01" db="EMBL/GenBank/DDBJ databases">
        <authorList>
            <person name="Li J."/>
        </authorList>
    </citation>
    <scope>NUCLEOTIDE SEQUENCE [LARGE SCALE GENOMIC DNA]</scope>
    <source>
        <strain evidence="6">592</strain>
    </source>
</reference>
<dbReference type="CDD" id="cd08436">
    <property type="entry name" value="PBP2_LTTR_like_3"/>
    <property type="match status" value="1"/>
</dbReference>
<dbReference type="InterPro" id="IPR005119">
    <property type="entry name" value="LysR_subst-bd"/>
</dbReference>
<evidence type="ECO:0000313" key="6">
    <source>
        <dbReference type="Proteomes" id="UP000244384"/>
    </source>
</evidence>
<gene>
    <name evidence="5" type="ORF">C3E78_09520</name>
</gene>
<evidence type="ECO:0000256" key="2">
    <source>
        <dbReference type="ARBA" id="ARBA00023015"/>
    </source>
</evidence>